<proteinExistence type="predicted"/>
<sequence length="87" mass="9093">MGEDHRADAAVLAGVGERAGEFADEGGGQGVAALRGVEGERFDAPRAGAADQGHEGSLCAARSSRRRIFPEAARGTPSMKVTWRTRL</sequence>
<organism evidence="1">
    <name type="scientific">Streptomyces haneummycinicus</name>
    <dbReference type="NCBI Taxonomy" id="3074435"/>
    <lineage>
        <taxon>Bacteria</taxon>
        <taxon>Bacillati</taxon>
        <taxon>Actinomycetota</taxon>
        <taxon>Actinomycetes</taxon>
        <taxon>Kitasatosporales</taxon>
        <taxon>Streptomycetaceae</taxon>
        <taxon>Streptomyces</taxon>
    </lineage>
</organism>
<reference evidence="1" key="1">
    <citation type="submission" date="2024-06" db="EMBL/GenBank/DDBJ databases">
        <authorList>
            <consortium name="consrtm"/>
            <person name="Uemura M."/>
            <person name="Terahara T."/>
        </authorList>
    </citation>
    <scope>NUCLEOTIDE SEQUENCE</scope>
    <source>
        <strain evidence="1">KM77-8</strain>
    </source>
</reference>
<gene>
    <name evidence="1" type="ORF">SHKM778_88560</name>
</gene>
<evidence type="ECO:0000313" key="1">
    <source>
        <dbReference type="EMBL" id="BFO22468.1"/>
    </source>
</evidence>
<protein>
    <submittedName>
        <fullName evidence="1">Uncharacterized protein</fullName>
    </submittedName>
</protein>
<name>A0AAT9HY80_9ACTN</name>
<dbReference type="EMBL" id="AP035768">
    <property type="protein sequence ID" value="BFO22468.1"/>
    <property type="molecule type" value="Genomic_DNA"/>
</dbReference>
<reference evidence="1" key="2">
    <citation type="submission" date="2024-07" db="EMBL/GenBank/DDBJ databases">
        <title>Streptomyces haneummycinica sp. nov., a new antibiotic-producing actinobacterium isolated from marine sediment.</title>
        <authorList>
            <person name="Uemura M."/>
            <person name="Hamada M."/>
            <person name="Hirano S."/>
            <person name="Kobayashi K."/>
            <person name="Ohshiro T."/>
            <person name="Kobayashi T."/>
            <person name="Terahara T."/>
        </authorList>
    </citation>
    <scope>NUCLEOTIDE SEQUENCE</scope>
    <source>
        <strain evidence="1">KM77-8</strain>
    </source>
</reference>
<accession>A0AAT9HY80</accession>
<dbReference type="AlphaFoldDB" id="A0AAT9HY80"/>